<proteinExistence type="predicted"/>
<name>A0A0S3S045_PHAAN</name>
<dbReference type="AlphaFoldDB" id="A0A0S3S045"/>
<dbReference type="Proteomes" id="UP000291084">
    <property type="component" value="Chromosome 4"/>
</dbReference>
<gene>
    <name evidence="2" type="primary">Vigan.04G379300</name>
    <name evidence="2" type="ORF">VIGAN_04379300</name>
</gene>
<organism evidence="2 3">
    <name type="scientific">Vigna angularis var. angularis</name>
    <dbReference type="NCBI Taxonomy" id="157739"/>
    <lineage>
        <taxon>Eukaryota</taxon>
        <taxon>Viridiplantae</taxon>
        <taxon>Streptophyta</taxon>
        <taxon>Embryophyta</taxon>
        <taxon>Tracheophyta</taxon>
        <taxon>Spermatophyta</taxon>
        <taxon>Magnoliopsida</taxon>
        <taxon>eudicotyledons</taxon>
        <taxon>Gunneridae</taxon>
        <taxon>Pentapetalae</taxon>
        <taxon>rosids</taxon>
        <taxon>fabids</taxon>
        <taxon>Fabales</taxon>
        <taxon>Fabaceae</taxon>
        <taxon>Papilionoideae</taxon>
        <taxon>50 kb inversion clade</taxon>
        <taxon>NPAAA clade</taxon>
        <taxon>indigoferoid/millettioid clade</taxon>
        <taxon>Phaseoleae</taxon>
        <taxon>Vigna</taxon>
    </lineage>
</organism>
<dbReference type="EMBL" id="AP015037">
    <property type="protein sequence ID" value="BAT86168.1"/>
    <property type="molecule type" value="Genomic_DNA"/>
</dbReference>
<evidence type="ECO:0000313" key="3">
    <source>
        <dbReference type="Proteomes" id="UP000291084"/>
    </source>
</evidence>
<keyword evidence="1" id="KW-1133">Transmembrane helix</keyword>
<evidence type="ECO:0000256" key="1">
    <source>
        <dbReference type="SAM" id="Phobius"/>
    </source>
</evidence>
<keyword evidence="3" id="KW-1185">Reference proteome</keyword>
<sequence length="113" mass="13208">MEESWSTSTSASACIVLIVLLTLTCAWRVLNWLWLRPKRLERLMRDQGLQGNPYRLFNGDLKQMMKMQKEVTSKTMKLSHDIAPRVFSYHLQSVIKHGKSIFFTSLMTLLMLM</sequence>
<evidence type="ECO:0000313" key="2">
    <source>
        <dbReference type="EMBL" id="BAT86168.1"/>
    </source>
</evidence>
<dbReference type="OrthoDB" id="1470350at2759"/>
<evidence type="ECO:0008006" key="4">
    <source>
        <dbReference type="Google" id="ProtNLM"/>
    </source>
</evidence>
<accession>A0A0S3S045</accession>
<keyword evidence="1" id="KW-0472">Membrane</keyword>
<protein>
    <recommendedName>
        <fullName evidence="4">Cytochrome P450</fullName>
    </recommendedName>
</protein>
<reference evidence="2 3" key="1">
    <citation type="journal article" date="2015" name="Sci. Rep.">
        <title>The power of single molecule real-time sequencing technology in the de novo assembly of a eukaryotic genome.</title>
        <authorList>
            <person name="Sakai H."/>
            <person name="Naito K."/>
            <person name="Ogiso-Tanaka E."/>
            <person name="Takahashi Y."/>
            <person name="Iseki K."/>
            <person name="Muto C."/>
            <person name="Satou K."/>
            <person name="Teruya K."/>
            <person name="Shiroma A."/>
            <person name="Shimoji M."/>
            <person name="Hirano T."/>
            <person name="Itoh T."/>
            <person name="Kaga A."/>
            <person name="Tomooka N."/>
        </authorList>
    </citation>
    <scope>NUCLEOTIDE SEQUENCE [LARGE SCALE GENOMIC DNA]</scope>
    <source>
        <strain evidence="3">cv. Shumari</strain>
    </source>
</reference>
<keyword evidence="1" id="KW-0812">Transmembrane</keyword>
<feature type="transmembrane region" description="Helical" evidence="1">
    <location>
        <begin position="15"/>
        <end position="35"/>
    </location>
</feature>